<accession>A0A0K2UJB6</accession>
<proteinExistence type="predicted"/>
<evidence type="ECO:0000313" key="1">
    <source>
        <dbReference type="EMBL" id="CDW38150.1"/>
    </source>
</evidence>
<protein>
    <submittedName>
        <fullName evidence="1">Uncharacterized protein</fullName>
    </submittedName>
</protein>
<name>A0A0K2UJB6_LEPSM</name>
<sequence length="50" mass="5717">NFPKNSKILKFHSGSNYSDRKDCISILVFDICRLVGDSVLWKVAHKADFC</sequence>
<feature type="non-terminal residue" evidence="1">
    <location>
        <position position="1"/>
    </location>
</feature>
<reference evidence="1" key="1">
    <citation type="submission" date="2014-05" db="EMBL/GenBank/DDBJ databases">
        <authorList>
            <person name="Chronopoulou M."/>
        </authorList>
    </citation>
    <scope>NUCLEOTIDE SEQUENCE</scope>
    <source>
        <tissue evidence="1">Whole organism</tissue>
    </source>
</reference>
<dbReference type="AlphaFoldDB" id="A0A0K2UJB6"/>
<organism evidence="1">
    <name type="scientific">Lepeophtheirus salmonis</name>
    <name type="common">Salmon louse</name>
    <name type="synonym">Caligus salmonis</name>
    <dbReference type="NCBI Taxonomy" id="72036"/>
    <lineage>
        <taxon>Eukaryota</taxon>
        <taxon>Metazoa</taxon>
        <taxon>Ecdysozoa</taxon>
        <taxon>Arthropoda</taxon>
        <taxon>Crustacea</taxon>
        <taxon>Multicrustacea</taxon>
        <taxon>Hexanauplia</taxon>
        <taxon>Copepoda</taxon>
        <taxon>Siphonostomatoida</taxon>
        <taxon>Caligidae</taxon>
        <taxon>Lepeophtheirus</taxon>
    </lineage>
</organism>
<dbReference type="EMBL" id="HACA01020789">
    <property type="protein sequence ID" value="CDW38150.1"/>
    <property type="molecule type" value="Transcribed_RNA"/>
</dbReference>